<dbReference type="Pfam" id="PF08268">
    <property type="entry name" value="FBA_3"/>
    <property type="match status" value="1"/>
</dbReference>
<evidence type="ECO:0000313" key="2">
    <source>
        <dbReference type="EMBL" id="KAH0853443.1"/>
    </source>
</evidence>
<feature type="domain" description="F-box associated beta-propeller type 3" evidence="1">
    <location>
        <begin position="49"/>
        <end position="181"/>
    </location>
</feature>
<proteinExistence type="predicted"/>
<gene>
    <name evidence="2" type="ORF">HID58_093218</name>
</gene>
<dbReference type="InterPro" id="IPR013187">
    <property type="entry name" value="F-box-assoc_dom_typ3"/>
</dbReference>
<accession>A0ABQ7XC73</accession>
<evidence type="ECO:0000313" key="3">
    <source>
        <dbReference type="Proteomes" id="UP000824890"/>
    </source>
</evidence>
<sequence length="203" mass="23667">MGVRALGLIATRRRRCIKSMEKYSKNSVPPHVPEDLALWSRLPILNEILEWDGRVAFLKHPNLENDGDDFENEGDVFENEGVMKVWVIENAEKNQWSSKTLVLPPSQMKIFNMPMVVNLSLKPQGTTRKGEVILVPQNIRYCRRTRNISIGPEEITHFYIFLYNIQKNHMRKVEITKSSSRYLTTKWDVIGLDDVENLMYLYA</sequence>
<evidence type="ECO:0000259" key="1">
    <source>
        <dbReference type="Pfam" id="PF08268"/>
    </source>
</evidence>
<protein>
    <recommendedName>
        <fullName evidence="1">F-box associated beta-propeller type 3 domain-containing protein</fullName>
    </recommendedName>
</protein>
<name>A0ABQ7XC73_BRANA</name>
<comment type="caution">
    <text evidence="2">The sequence shown here is derived from an EMBL/GenBank/DDBJ whole genome shotgun (WGS) entry which is preliminary data.</text>
</comment>
<dbReference type="EMBL" id="JAGKQM010000781">
    <property type="protein sequence ID" value="KAH0853443.1"/>
    <property type="molecule type" value="Genomic_DNA"/>
</dbReference>
<organism evidence="2 3">
    <name type="scientific">Brassica napus</name>
    <name type="common">Rape</name>
    <dbReference type="NCBI Taxonomy" id="3708"/>
    <lineage>
        <taxon>Eukaryota</taxon>
        <taxon>Viridiplantae</taxon>
        <taxon>Streptophyta</taxon>
        <taxon>Embryophyta</taxon>
        <taxon>Tracheophyta</taxon>
        <taxon>Spermatophyta</taxon>
        <taxon>Magnoliopsida</taxon>
        <taxon>eudicotyledons</taxon>
        <taxon>Gunneridae</taxon>
        <taxon>Pentapetalae</taxon>
        <taxon>rosids</taxon>
        <taxon>malvids</taxon>
        <taxon>Brassicales</taxon>
        <taxon>Brassicaceae</taxon>
        <taxon>Brassiceae</taxon>
        <taxon>Brassica</taxon>
    </lineage>
</organism>
<keyword evidence="3" id="KW-1185">Reference proteome</keyword>
<dbReference type="Proteomes" id="UP000824890">
    <property type="component" value="Unassembled WGS sequence"/>
</dbReference>
<reference evidence="2 3" key="1">
    <citation type="submission" date="2021-05" db="EMBL/GenBank/DDBJ databases">
        <title>Genome Assembly of Synthetic Allotetraploid Brassica napus Reveals Homoeologous Exchanges between Subgenomes.</title>
        <authorList>
            <person name="Davis J.T."/>
        </authorList>
    </citation>
    <scope>NUCLEOTIDE SEQUENCE [LARGE SCALE GENOMIC DNA]</scope>
    <source>
        <strain evidence="3">cv. Da-Ae</strain>
        <tissue evidence="2">Seedling</tissue>
    </source>
</reference>